<dbReference type="STRING" id="336963.C4JH23"/>
<evidence type="ECO:0000259" key="11">
    <source>
        <dbReference type="Pfam" id="PF04082"/>
    </source>
</evidence>
<dbReference type="EMBL" id="CH476615">
    <property type="protein sequence ID" value="EEP76425.1"/>
    <property type="molecule type" value="Genomic_DNA"/>
</dbReference>
<dbReference type="OMA" id="VVCQHEG"/>
<dbReference type="AlphaFoldDB" id="C4JH23"/>
<keyword evidence="4" id="KW-0805">Transcription regulation</keyword>
<feature type="domain" description="Zn(2)-C6 fungal-type" evidence="10">
    <location>
        <begin position="2"/>
        <end position="22"/>
    </location>
</feature>
<evidence type="ECO:0000256" key="2">
    <source>
        <dbReference type="ARBA" id="ARBA00018346"/>
    </source>
</evidence>
<evidence type="ECO:0000256" key="1">
    <source>
        <dbReference type="ARBA" id="ARBA00004123"/>
    </source>
</evidence>
<sequence length="690" mass="77443">MKLKCNRERPCSNCANRGVLCERAYSVNPQGRSSSSGHNHEEILSRIERLEKLVGRSGGLGTNGLPDKEISVQCPVADARSHIIEEEGDTRWLEGVGTRGGTLLPGLSSGITFQAIPIQVAIEQSTSPMEAVKNVWLPPKREALWLFEDYTEHVAYLHHIVHIPTVRNIIHNLYRNLQLGLPIQPSHVALLLSMFASTAYMLSSSNCSEVLFSNLQNAIQCSFLWCKSALDVLEHSNRTTAGSIEDIQATIILAFVVFNFEGFTARFRILSSSALSMARDLALHRIDAEVQAPRTGAEKPIQVEIKRRVWWHMVSTDWLLALAGGPQEGTYLIHPAHMRVCYPRNIDDLDDVDDVAAERHTLGDDPSLSQPTAMTYSILRIRLAEICRSVVDAVPPQFTDWGRVNYDDIITLDGQFEQYLRDLPSFFCLDEASLHKSREIDQKYPQLAVQRYIICSTFHSRRFKLNQPFLIRASSDGRYKYSREACLRSARTVIKIKWLLEHDGSPFASTHVRLATFLHTLFLATAVLVMDLCVNKNDGMEQESARWAEVVEACRMLQEAEKKSPMATKFLEPLVDILKKYHTQLPFISSSSTAALLPLSAAPSYGISTTTGLDRPSVNPTPMQSIPSIQSDQIHADAVDTNGDLKEGDIFNPNSDIFDEMWRSFIDMDQHIVPLVGLTDSSYLRQPESH</sequence>
<dbReference type="InterPro" id="IPR001138">
    <property type="entry name" value="Zn2Cys6_DnaBD"/>
</dbReference>
<dbReference type="GO" id="GO:0000981">
    <property type="term" value="F:DNA-binding transcription factor activity, RNA polymerase II-specific"/>
    <property type="evidence" value="ECO:0007669"/>
    <property type="project" value="InterPro"/>
</dbReference>
<evidence type="ECO:0000313" key="12">
    <source>
        <dbReference type="EMBL" id="EEP76425.1"/>
    </source>
</evidence>
<dbReference type="VEuPathDB" id="FungiDB:UREG_01274"/>
<dbReference type="PANTHER" id="PTHR31001:SF90">
    <property type="entry name" value="CENTROMERE DNA-BINDING PROTEIN COMPLEX CBF3 SUBUNIT B"/>
    <property type="match status" value="1"/>
</dbReference>
<evidence type="ECO:0000256" key="3">
    <source>
        <dbReference type="ARBA" id="ARBA00022723"/>
    </source>
</evidence>
<name>C4JH23_UNCRE</name>
<dbReference type="GO" id="GO:0008270">
    <property type="term" value="F:zinc ion binding"/>
    <property type="evidence" value="ECO:0007669"/>
    <property type="project" value="InterPro"/>
</dbReference>
<evidence type="ECO:0000256" key="9">
    <source>
        <dbReference type="ARBA" id="ARBA00045154"/>
    </source>
</evidence>
<keyword evidence="3" id="KW-0479">Metal-binding</keyword>
<keyword evidence="13" id="KW-1185">Reference proteome</keyword>
<evidence type="ECO:0000256" key="6">
    <source>
        <dbReference type="ARBA" id="ARBA00023163"/>
    </source>
</evidence>
<dbReference type="GeneID" id="8444634"/>
<dbReference type="InParanoid" id="C4JH23"/>
<dbReference type="Proteomes" id="UP000002058">
    <property type="component" value="Unassembled WGS sequence"/>
</dbReference>
<dbReference type="OrthoDB" id="4172316at2759"/>
<protein>
    <recommendedName>
        <fullName evidence="2">C6 finger domain transcription factor nscR</fullName>
    </recommendedName>
    <alternativeName>
        <fullName evidence="8">Neosartiricin B biosynthesis protein R</fullName>
    </alternativeName>
</protein>
<reference evidence="13" key="1">
    <citation type="journal article" date="2009" name="Genome Res.">
        <title>Comparative genomic analyses of the human fungal pathogens Coccidioides and their relatives.</title>
        <authorList>
            <person name="Sharpton T.J."/>
            <person name="Stajich J.E."/>
            <person name="Rounsley S.D."/>
            <person name="Gardner M.J."/>
            <person name="Wortman J.R."/>
            <person name="Jordar V.S."/>
            <person name="Maiti R."/>
            <person name="Kodira C.D."/>
            <person name="Neafsey D.E."/>
            <person name="Zeng Q."/>
            <person name="Hung C.-Y."/>
            <person name="McMahan C."/>
            <person name="Muszewska A."/>
            <person name="Grynberg M."/>
            <person name="Mandel M.A."/>
            <person name="Kellner E.M."/>
            <person name="Barker B.M."/>
            <person name="Galgiani J.N."/>
            <person name="Orbach M.J."/>
            <person name="Kirkland T.N."/>
            <person name="Cole G.T."/>
            <person name="Henn M.R."/>
            <person name="Birren B.W."/>
            <person name="Taylor J.W."/>
        </authorList>
    </citation>
    <scope>NUCLEOTIDE SEQUENCE [LARGE SCALE GENOMIC DNA]</scope>
    <source>
        <strain evidence="13">UAMH 1704</strain>
    </source>
</reference>
<dbReference type="Pfam" id="PF00172">
    <property type="entry name" value="Zn_clus"/>
    <property type="match status" value="1"/>
</dbReference>
<dbReference type="Pfam" id="PF04082">
    <property type="entry name" value="Fungal_trans"/>
    <property type="match status" value="1"/>
</dbReference>
<comment type="function">
    <text evidence="9">Transcription factor that specifically regulates the neosartoricin B biosynthesis gene cluster.</text>
</comment>
<dbReference type="PANTHER" id="PTHR31001">
    <property type="entry name" value="UNCHARACTERIZED TRANSCRIPTIONAL REGULATORY PROTEIN"/>
    <property type="match status" value="1"/>
</dbReference>
<keyword evidence="7" id="KW-0539">Nucleus</keyword>
<evidence type="ECO:0000313" key="13">
    <source>
        <dbReference type="Proteomes" id="UP000002058"/>
    </source>
</evidence>
<feature type="domain" description="Xylanolytic transcriptional activator regulatory" evidence="11">
    <location>
        <begin position="159"/>
        <end position="363"/>
    </location>
</feature>
<dbReference type="GO" id="GO:0005634">
    <property type="term" value="C:nucleus"/>
    <property type="evidence" value="ECO:0007669"/>
    <property type="project" value="UniProtKB-SubCell"/>
</dbReference>
<organism evidence="12 13">
    <name type="scientific">Uncinocarpus reesii (strain UAMH 1704)</name>
    <dbReference type="NCBI Taxonomy" id="336963"/>
    <lineage>
        <taxon>Eukaryota</taxon>
        <taxon>Fungi</taxon>
        <taxon>Dikarya</taxon>
        <taxon>Ascomycota</taxon>
        <taxon>Pezizomycotina</taxon>
        <taxon>Eurotiomycetes</taxon>
        <taxon>Eurotiomycetidae</taxon>
        <taxon>Onygenales</taxon>
        <taxon>Onygenaceae</taxon>
        <taxon>Uncinocarpus</taxon>
    </lineage>
</organism>
<dbReference type="GO" id="GO:0003677">
    <property type="term" value="F:DNA binding"/>
    <property type="evidence" value="ECO:0007669"/>
    <property type="project" value="UniProtKB-KW"/>
</dbReference>
<gene>
    <name evidence="12" type="ORF">UREG_01274</name>
</gene>
<dbReference type="InterPro" id="IPR036864">
    <property type="entry name" value="Zn2-C6_fun-type_DNA-bd_sf"/>
</dbReference>
<dbReference type="GO" id="GO:0006351">
    <property type="term" value="P:DNA-templated transcription"/>
    <property type="evidence" value="ECO:0007669"/>
    <property type="project" value="InterPro"/>
</dbReference>
<evidence type="ECO:0000256" key="4">
    <source>
        <dbReference type="ARBA" id="ARBA00023015"/>
    </source>
</evidence>
<dbReference type="RefSeq" id="XP_002541758.1">
    <property type="nucleotide sequence ID" value="XM_002541712.1"/>
</dbReference>
<proteinExistence type="predicted"/>
<accession>C4JH23</accession>
<evidence type="ECO:0000256" key="5">
    <source>
        <dbReference type="ARBA" id="ARBA00023125"/>
    </source>
</evidence>
<dbReference type="CDD" id="cd12148">
    <property type="entry name" value="fungal_TF_MHR"/>
    <property type="match status" value="1"/>
</dbReference>
<dbReference type="eggNOG" id="ENOG502SJ9D">
    <property type="taxonomic scope" value="Eukaryota"/>
</dbReference>
<keyword evidence="6" id="KW-0804">Transcription</keyword>
<dbReference type="HOGENOM" id="CLU_013260_4_0_1"/>
<evidence type="ECO:0000256" key="8">
    <source>
        <dbReference type="ARBA" id="ARBA00031692"/>
    </source>
</evidence>
<dbReference type="CDD" id="cd00067">
    <property type="entry name" value="GAL4"/>
    <property type="match status" value="1"/>
</dbReference>
<dbReference type="KEGG" id="ure:UREG_01274"/>
<dbReference type="InterPro" id="IPR007219">
    <property type="entry name" value="XnlR_reg_dom"/>
</dbReference>
<keyword evidence="5" id="KW-0238">DNA-binding</keyword>
<dbReference type="InterPro" id="IPR050613">
    <property type="entry name" value="Sec_Metabolite_Reg"/>
</dbReference>
<evidence type="ECO:0000256" key="7">
    <source>
        <dbReference type="ARBA" id="ARBA00023242"/>
    </source>
</evidence>
<dbReference type="Gene3D" id="4.10.240.10">
    <property type="entry name" value="Zn(2)-C6 fungal-type DNA-binding domain"/>
    <property type="match status" value="1"/>
</dbReference>
<evidence type="ECO:0000259" key="10">
    <source>
        <dbReference type="Pfam" id="PF00172"/>
    </source>
</evidence>
<comment type="subcellular location">
    <subcellularLocation>
        <location evidence="1">Nucleus</location>
    </subcellularLocation>
</comment>